<dbReference type="EMBL" id="PGOL01001331">
    <property type="protein sequence ID" value="PKI59025.1"/>
    <property type="molecule type" value="Genomic_DNA"/>
</dbReference>
<gene>
    <name evidence="2" type="ORF">CRG98_020593</name>
</gene>
<accession>A0A2I0JRU6</accession>
<feature type="compositionally biased region" description="Basic and acidic residues" evidence="1">
    <location>
        <begin position="65"/>
        <end position="90"/>
    </location>
</feature>
<dbReference type="Proteomes" id="UP000233551">
    <property type="component" value="Unassembled WGS sequence"/>
</dbReference>
<evidence type="ECO:0000313" key="2">
    <source>
        <dbReference type="EMBL" id="PKI59025.1"/>
    </source>
</evidence>
<organism evidence="2 3">
    <name type="scientific">Punica granatum</name>
    <name type="common">Pomegranate</name>
    <dbReference type="NCBI Taxonomy" id="22663"/>
    <lineage>
        <taxon>Eukaryota</taxon>
        <taxon>Viridiplantae</taxon>
        <taxon>Streptophyta</taxon>
        <taxon>Embryophyta</taxon>
        <taxon>Tracheophyta</taxon>
        <taxon>Spermatophyta</taxon>
        <taxon>Magnoliopsida</taxon>
        <taxon>eudicotyledons</taxon>
        <taxon>Gunneridae</taxon>
        <taxon>Pentapetalae</taxon>
        <taxon>rosids</taxon>
        <taxon>malvids</taxon>
        <taxon>Myrtales</taxon>
        <taxon>Lythraceae</taxon>
        <taxon>Punica</taxon>
    </lineage>
</organism>
<name>A0A2I0JRU6_PUNGR</name>
<feature type="region of interest" description="Disordered" evidence="1">
    <location>
        <begin position="130"/>
        <end position="154"/>
    </location>
</feature>
<proteinExistence type="predicted"/>
<keyword evidence="3" id="KW-1185">Reference proteome</keyword>
<sequence>ENTTRSQLQLPNRVVQQKPHASRYSHLRLQPQSFGRDHRTRISSRTRHLQVNTGGALHDPSEMAELRGETGSADGERAARPLRRVPDDGVSKCCRSSGAVEDATALGFIGEGKLSCRKEKRGKFCGVQKGKRIKQSGRNRRQCAGEDDGVRSGY</sequence>
<feature type="compositionally biased region" description="Polar residues" evidence="1">
    <location>
        <begin position="1"/>
        <end position="10"/>
    </location>
</feature>
<reference evidence="2 3" key="1">
    <citation type="submission" date="2017-11" db="EMBL/GenBank/DDBJ databases">
        <title>De-novo sequencing of pomegranate (Punica granatum L.) genome.</title>
        <authorList>
            <person name="Akparov Z."/>
            <person name="Amiraslanov A."/>
            <person name="Hajiyeva S."/>
            <person name="Abbasov M."/>
            <person name="Kaur K."/>
            <person name="Hamwieh A."/>
            <person name="Solovyev V."/>
            <person name="Salamov A."/>
            <person name="Braich B."/>
            <person name="Kosarev P."/>
            <person name="Mahmoud A."/>
            <person name="Hajiyev E."/>
            <person name="Babayeva S."/>
            <person name="Izzatullayeva V."/>
            <person name="Mammadov A."/>
            <person name="Mammadov A."/>
            <person name="Sharifova S."/>
            <person name="Ojaghi J."/>
            <person name="Eynullazada K."/>
            <person name="Bayramov B."/>
            <person name="Abdulazimova A."/>
            <person name="Shahmuradov I."/>
        </authorList>
    </citation>
    <scope>NUCLEOTIDE SEQUENCE [LARGE SCALE GENOMIC DNA]</scope>
    <source>
        <strain evidence="3">cv. AG2017</strain>
        <tissue evidence="2">Leaf</tissue>
    </source>
</reference>
<feature type="region of interest" description="Disordered" evidence="1">
    <location>
        <begin position="65"/>
        <end position="91"/>
    </location>
</feature>
<feature type="region of interest" description="Disordered" evidence="1">
    <location>
        <begin position="1"/>
        <end position="22"/>
    </location>
</feature>
<dbReference type="AlphaFoldDB" id="A0A2I0JRU6"/>
<feature type="non-terminal residue" evidence="2">
    <location>
        <position position="1"/>
    </location>
</feature>
<evidence type="ECO:0000256" key="1">
    <source>
        <dbReference type="SAM" id="MobiDB-lite"/>
    </source>
</evidence>
<evidence type="ECO:0000313" key="3">
    <source>
        <dbReference type="Proteomes" id="UP000233551"/>
    </source>
</evidence>
<feature type="compositionally biased region" description="Basic residues" evidence="1">
    <location>
        <begin position="130"/>
        <end position="141"/>
    </location>
</feature>
<comment type="caution">
    <text evidence="2">The sequence shown here is derived from an EMBL/GenBank/DDBJ whole genome shotgun (WGS) entry which is preliminary data.</text>
</comment>
<protein>
    <submittedName>
        <fullName evidence="2">Uncharacterized protein</fullName>
    </submittedName>
</protein>